<feature type="transmembrane region" description="Helical" evidence="1">
    <location>
        <begin position="60"/>
        <end position="83"/>
    </location>
</feature>
<keyword evidence="3" id="KW-1185">Reference proteome</keyword>
<protein>
    <submittedName>
        <fullName evidence="2">DUF2254 domain-containing protein</fullName>
    </submittedName>
</protein>
<evidence type="ECO:0000256" key="1">
    <source>
        <dbReference type="SAM" id="Phobius"/>
    </source>
</evidence>
<dbReference type="Pfam" id="PF10011">
    <property type="entry name" value="DUF2254"/>
    <property type="match status" value="1"/>
</dbReference>
<accession>A0ABW9KCN9</accession>
<keyword evidence="1" id="KW-0472">Membrane</keyword>
<sequence length="441" mass="50667">MLSKIKLWFFNHKNFLRMSRFLILTVSLLLVTWIFDHQYIEIKSYIPKQLLLSVEVSIDFLSNISGIFLTISTFCFTIIVTVLNKYSSSISPRMLQSFIDRTGVLGLYGIFVSGFFYSVISILLLQDIAPYQHVVAGSLGIAYSIIAMLSFIAFSRQVLDNLKVSNIIENIFNDCEKLIDKEVELRKKAKHYEVDDESTKLSIVAESSGYLFEIKSDEIFKELNGIKAELVINKRIGEYTTKGETLGELNIFECELDDNDKKELKEKLSPLFIINAYNNREEDYHRGIVNLTEIANMALSPGTNDPNTAIMCINKMSSLLGKLLSAGNHFIIMKEDENVKIIYQSYSVEDELYLGFSQIISYSAGDPLVTKEILEGIFIIYTMADISAKKSIKEFFDDSYEILIENFTHEIHLDIFKRIRNKMEEHVSLQENETMFLKNRK</sequence>
<keyword evidence="1" id="KW-1133">Transmembrane helix</keyword>
<feature type="transmembrane region" description="Helical" evidence="1">
    <location>
        <begin position="104"/>
        <end position="125"/>
    </location>
</feature>
<dbReference type="Proteomes" id="UP001634413">
    <property type="component" value="Unassembled WGS sequence"/>
</dbReference>
<organism evidence="2 3">
    <name type="scientific">Finegoldia dalianensis</name>
    <dbReference type="NCBI Taxonomy" id="3145239"/>
    <lineage>
        <taxon>Bacteria</taxon>
        <taxon>Bacillati</taxon>
        <taxon>Bacillota</taxon>
        <taxon>Tissierellia</taxon>
        <taxon>Tissierellales</taxon>
        <taxon>Peptoniphilaceae</taxon>
        <taxon>Finegoldia</taxon>
    </lineage>
</organism>
<keyword evidence="1" id="KW-0812">Transmembrane</keyword>
<feature type="transmembrane region" description="Helical" evidence="1">
    <location>
        <begin position="21"/>
        <end position="40"/>
    </location>
</feature>
<reference evidence="2 3" key="1">
    <citation type="journal article" date="2024" name="Anaerobe">
        <title>The identification of Finegoldia dalianensis sp. nov., isolated from the pus of a patient with skin abscess and genomic analysis of the strains belonging to Finegoldia genus.</title>
        <authorList>
            <person name="Li Y."/>
            <person name="Wang Y."/>
            <person name="Xiao D."/>
            <person name="Wang J."/>
            <person name="Jin D."/>
        </authorList>
    </citation>
    <scope>NUCLEOTIDE SEQUENCE [LARGE SCALE GENOMIC DNA]</scope>
    <source>
        <strain evidence="2 3">LY240594</strain>
    </source>
</reference>
<dbReference type="InterPro" id="IPR018723">
    <property type="entry name" value="DUF2254_membrane"/>
</dbReference>
<comment type="caution">
    <text evidence="2">The sequence shown here is derived from an EMBL/GenBank/DDBJ whole genome shotgun (WGS) entry which is preliminary data.</text>
</comment>
<feature type="transmembrane region" description="Helical" evidence="1">
    <location>
        <begin position="131"/>
        <end position="154"/>
    </location>
</feature>
<dbReference type="RefSeq" id="WP_412701729.1">
    <property type="nucleotide sequence ID" value="NZ_JBDLBQ010000005.1"/>
</dbReference>
<evidence type="ECO:0000313" key="2">
    <source>
        <dbReference type="EMBL" id="MFN2102472.1"/>
    </source>
</evidence>
<name>A0ABW9KCN9_9FIRM</name>
<evidence type="ECO:0000313" key="3">
    <source>
        <dbReference type="Proteomes" id="UP001634413"/>
    </source>
</evidence>
<dbReference type="EMBL" id="JBDLBQ010000005">
    <property type="protein sequence ID" value="MFN2102472.1"/>
    <property type="molecule type" value="Genomic_DNA"/>
</dbReference>
<proteinExistence type="predicted"/>
<gene>
    <name evidence="2" type="ORF">ABDJ34_06105</name>
</gene>